<evidence type="ECO:0000256" key="5">
    <source>
        <dbReference type="ARBA" id="ARBA00024196"/>
    </source>
</evidence>
<dbReference type="InterPro" id="IPR032675">
    <property type="entry name" value="LRR_dom_sf"/>
</dbReference>
<dbReference type="Gene3D" id="3.80.10.10">
    <property type="entry name" value="Ribonuclease Inhibitor"/>
    <property type="match status" value="1"/>
</dbReference>
<name>A0A183A3V4_9TREM</name>
<keyword evidence="2" id="KW-0433">Leucine-rich repeat</keyword>
<evidence type="ECO:0000256" key="1">
    <source>
        <dbReference type="ARBA" id="ARBA00004123"/>
    </source>
</evidence>
<dbReference type="GO" id="GO:0005686">
    <property type="term" value="C:U2 snRNP"/>
    <property type="evidence" value="ECO:0007669"/>
    <property type="project" value="TreeGrafter"/>
</dbReference>
<sequence length="80" mass="9219">LPYLNTLILTSNGFSELRELDPLATCDKLSFLTLTHCPVTMRANYRLYVISLLPAVSQSPYLLFCYTTRSFFRFPVFYPG</sequence>
<dbReference type="GO" id="GO:0030620">
    <property type="term" value="F:U2 snRNA binding"/>
    <property type="evidence" value="ECO:0007669"/>
    <property type="project" value="InterPro"/>
</dbReference>
<dbReference type="SUPFAM" id="SSF52058">
    <property type="entry name" value="L domain-like"/>
    <property type="match status" value="1"/>
</dbReference>
<comment type="subcellular location">
    <subcellularLocation>
        <location evidence="1">Nucleus</location>
    </subcellularLocation>
</comment>
<accession>A0A183A3V4</accession>
<organism evidence="6">
    <name type="scientific">Echinostoma caproni</name>
    <dbReference type="NCBI Taxonomy" id="27848"/>
    <lineage>
        <taxon>Eukaryota</taxon>
        <taxon>Metazoa</taxon>
        <taxon>Spiralia</taxon>
        <taxon>Lophotrochozoa</taxon>
        <taxon>Platyhelminthes</taxon>
        <taxon>Trematoda</taxon>
        <taxon>Digenea</taxon>
        <taxon>Plagiorchiida</taxon>
        <taxon>Echinostomata</taxon>
        <taxon>Echinostomatoidea</taxon>
        <taxon>Echinostomatidae</taxon>
        <taxon>Echinostoma</taxon>
    </lineage>
</organism>
<dbReference type="PANTHER" id="PTHR10552:SF6">
    <property type="entry name" value="U2 SMALL NUCLEAR RIBONUCLEOPROTEIN A"/>
    <property type="match status" value="1"/>
</dbReference>
<dbReference type="WBParaSite" id="ECPE_0000163901-mRNA-1">
    <property type="protein sequence ID" value="ECPE_0000163901-mRNA-1"/>
    <property type="gene ID" value="ECPE_0000163901"/>
</dbReference>
<dbReference type="AlphaFoldDB" id="A0A183A3V4"/>
<protein>
    <submittedName>
        <fullName evidence="6">LRRcap domain-containing protein</fullName>
    </submittedName>
</protein>
<evidence type="ECO:0000313" key="6">
    <source>
        <dbReference type="WBParaSite" id="ECPE_0000163901-mRNA-1"/>
    </source>
</evidence>
<evidence type="ECO:0000256" key="4">
    <source>
        <dbReference type="ARBA" id="ARBA00023242"/>
    </source>
</evidence>
<evidence type="ECO:0000256" key="2">
    <source>
        <dbReference type="ARBA" id="ARBA00022614"/>
    </source>
</evidence>
<dbReference type="GO" id="GO:0000398">
    <property type="term" value="P:mRNA splicing, via spliceosome"/>
    <property type="evidence" value="ECO:0007669"/>
    <property type="project" value="InterPro"/>
</dbReference>
<dbReference type="InterPro" id="IPR044640">
    <property type="entry name" value="RU2A"/>
</dbReference>
<reference evidence="6" key="1">
    <citation type="submission" date="2016-06" db="UniProtKB">
        <authorList>
            <consortium name="WormBaseParasite"/>
        </authorList>
    </citation>
    <scope>IDENTIFICATION</scope>
</reference>
<dbReference type="Pfam" id="PF14580">
    <property type="entry name" value="LRR_9"/>
    <property type="match status" value="1"/>
</dbReference>
<dbReference type="PANTHER" id="PTHR10552">
    <property type="entry name" value="U2 SMALL NUCLEAR RIBONUCLEOPROTEIN A"/>
    <property type="match status" value="1"/>
</dbReference>
<keyword evidence="3" id="KW-0677">Repeat</keyword>
<comment type="similarity">
    <text evidence="5">Belongs to the U2 small nuclear ribonucleoprotein A family.</text>
</comment>
<keyword evidence="4" id="KW-0539">Nucleus</keyword>
<proteinExistence type="inferred from homology"/>
<evidence type="ECO:0000256" key="3">
    <source>
        <dbReference type="ARBA" id="ARBA00022737"/>
    </source>
</evidence>